<proteinExistence type="predicted"/>
<keyword evidence="2" id="KW-1185">Reference proteome</keyword>
<evidence type="ECO:0000313" key="1">
    <source>
        <dbReference type="EMBL" id="KAJ7999949.1"/>
    </source>
</evidence>
<comment type="caution">
    <text evidence="1">The sequence shown here is derived from an EMBL/GenBank/DDBJ whole genome shotgun (WGS) entry which is preliminary data.</text>
</comment>
<dbReference type="EMBL" id="CM055743">
    <property type="protein sequence ID" value="KAJ7999949.1"/>
    <property type="molecule type" value="Genomic_DNA"/>
</dbReference>
<name>A0ACC2G8H0_DALPE</name>
<reference evidence="1" key="1">
    <citation type="submission" date="2021-05" db="EMBL/GenBank/DDBJ databases">
        <authorList>
            <person name="Pan Q."/>
            <person name="Jouanno E."/>
            <person name="Zahm M."/>
            <person name="Klopp C."/>
            <person name="Cabau C."/>
            <person name="Louis A."/>
            <person name="Berthelot C."/>
            <person name="Parey E."/>
            <person name="Roest Crollius H."/>
            <person name="Montfort J."/>
            <person name="Robinson-Rechavi M."/>
            <person name="Bouchez O."/>
            <person name="Lampietro C."/>
            <person name="Lopez Roques C."/>
            <person name="Donnadieu C."/>
            <person name="Postlethwait J."/>
            <person name="Bobe J."/>
            <person name="Dillon D."/>
            <person name="Chandos A."/>
            <person name="von Hippel F."/>
            <person name="Guiguen Y."/>
        </authorList>
    </citation>
    <scope>NUCLEOTIDE SEQUENCE</scope>
    <source>
        <strain evidence="1">YG-Jan2019</strain>
    </source>
</reference>
<organism evidence="1 2">
    <name type="scientific">Dallia pectoralis</name>
    <name type="common">Alaska blackfish</name>
    <dbReference type="NCBI Taxonomy" id="75939"/>
    <lineage>
        <taxon>Eukaryota</taxon>
        <taxon>Metazoa</taxon>
        <taxon>Chordata</taxon>
        <taxon>Craniata</taxon>
        <taxon>Vertebrata</taxon>
        <taxon>Euteleostomi</taxon>
        <taxon>Actinopterygii</taxon>
        <taxon>Neopterygii</taxon>
        <taxon>Teleostei</taxon>
        <taxon>Protacanthopterygii</taxon>
        <taxon>Esociformes</taxon>
        <taxon>Umbridae</taxon>
        <taxon>Dallia</taxon>
    </lineage>
</organism>
<accession>A0ACC2G8H0</accession>
<dbReference type="Proteomes" id="UP001157502">
    <property type="component" value="Chromosome 16"/>
</dbReference>
<evidence type="ECO:0000313" key="2">
    <source>
        <dbReference type="Proteomes" id="UP001157502"/>
    </source>
</evidence>
<protein>
    <submittedName>
        <fullName evidence="1">Uncharacterized protein</fullName>
    </submittedName>
</protein>
<sequence>MFSHLMSPIKMQKSVTNRVSQPREGHYLSSTAAVCLDIITRVSRSALVAEGRYVLTWTGCLVSYPRICLFQIRMASHEPETSSEGHGKSTSEVA</sequence>
<gene>
    <name evidence="1" type="ORF">DPEC_G00199710</name>
</gene>